<name>A0ABZ2SPG7_9ENTE</name>
<reference evidence="2 3" key="1">
    <citation type="submission" date="2021-03" db="EMBL/GenBank/DDBJ databases">
        <authorList>
            <person name="Gilmore M.S."/>
            <person name="Schwartzman J."/>
            <person name="Van Tyne D."/>
            <person name="Martin M."/>
            <person name="Earl A.M."/>
            <person name="Manson A.L."/>
            <person name="Straub T."/>
            <person name="Salamzade R."/>
            <person name="Saavedra J."/>
            <person name="Lebreton F."/>
            <person name="Prichula J."/>
            <person name="Schaufler K."/>
            <person name="Gaca A."/>
            <person name="Sgardioli B."/>
            <person name="Wagenaar J."/>
            <person name="Strong T."/>
        </authorList>
    </citation>
    <scope>NUCLEOTIDE SEQUENCE [LARGE SCALE GENOMIC DNA]</scope>
    <source>
        <strain evidence="2 3">DIV2402</strain>
    </source>
</reference>
<evidence type="ECO:0000256" key="1">
    <source>
        <dbReference type="SAM" id="MobiDB-lite"/>
    </source>
</evidence>
<dbReference type="Proteomes" id="UP000664701">
    <property type="component" value="Chromosome"/>
</dbReference>
<accession>A0ABZ2SPG7</accession>
<evidence type="ECO:0000313" key="2">
    <source>
        <dbReference type="EMBL" id="WYJ77663.1"/>
    </source>
</evidence>
<keyword evidence="3" id="KW-1185">Reference proteome</keyword>
<proteinExistence type="predicted"/>
<reference evidence="2 3" key="2">
    <citation type="submission" date="2024-03" db="EMBL/GenBank/DDBJ databases">
        <title>The Genome Sequence of Enterococcus sp. DIV2402.</title>
        <authorList>
            <consortium name="The Broad Institute Genomics Platform"/>
            <consortium name="The Broad Institute Microbial Omics Core"/>
            <consortium name="The Broad Institute Genomic Center for Infectious Diseases"/>
            <person name="Earl A."/>
            <person name="Manson A."/>
            <person name="Gilmore M."/>
            <person name="Schwartman J."/>
            <person name="Shea T."/>
            <person name="Abouelleil A."/>
            <person name="Cao P."/>
            <person name="Chapman S."/>
            <person name="Cusick C."/>
            <person name="Young S."/>
            <person name="Neafsey D."/>
            <person name="Nusbaum C."/>
            <person name="Birren B."/>
        </authorList>
    </citation>
    <scope>NUCLEOTIDE SEQUENCE [LARGE SCALE GENOMIC DNA]</scope>
    <source>
        <strain evidence="2 3">DIV2402</strain>
    </source>
</reference>
<sequence>MKISNHIPNIQAQSSVSQQTETETVIKKAEASTQSTPKKQVRPEPKIPIDSFKWVEHVRIHQPEKFIESITLNKEKSLKGYPDVTILPHGLSVKEYYAAEALKAEQNLE</sequence>
<dbReference type="RefSeq" id="WP_207940226.1">
    <property type="nucleotide sequence ID" value="NZ_CP147251.1"/>
</dbReference>
<protein>
    <submittedName>
        <fullName evidence="2">Uncharacterized protein</fullName>
    </submittedName>
</protein>
<gene>
    <name evidence="2" type="ORF">DOK78_002301</name>
</gene>
<feature type="region of interest" description="Disordered" evidence="1">
    <location>
        <begin position="1"/>
        <end position="44"/>
    </location>
</feature>
<organism evidence="2 3">
    <name type="scientific">Candidatus Enterococcus lowellii</name>
    <dbReference type="NCBI Taxonomy" id="2230877"/>
    <lineage>
        <taxon>Bacteria</taxon>
        <taxon>Bacillati</taxon>
        <taxon>Bacillota</taxon>
        <taxon>Bacilli</taxon>
        <taxon>Lactobacillales</taxon>
        <taxon>Enterococcaceae</taxon>
        <taxon>Enterococcus</taxon>
    </lineage>
</organism>
<evidence type="ECO:0000313" key="3">
    <source>
        <dbReference type="Proteomes" id="UP000664701"/>
    </source>
</evidence>
<feature type="compositionally biased region" description="Polar residues" evidence="1">
    <location>
        <begin position="1"/>
        <end position="23"/>
    </location>
</feature>
<dbReference type="EMBL" id="CP147251">
    <property type="protein sequence ID" value="WYJ77663.1"/>
    <property type="molecule type" value="Genomic_DNA"/>
</dbReference>